<sequence length="1882" mass="212235">MRELNAPELQNLTEDQQPYIHEHLLLHADELEKRIPLAAQTSQCAELEELQELLHFPEEVALRLADIEYQLFYQVPPIDYLRQVTLDLGGATTTTAESLPGNSSTRSSVATLIKRFNEVSAWITQLIISQPTHDARRAVLSCVLRVALSSWNIGNFNGAMEIIAGLKSNKLKPFWLSITEKETLPILDFLSAALLSAEYDRALSRALSMAECPVVPFFGAFLRELREILAAQPTIHDHNVKEIPPLSKSPKFDIRRDRDQNQQRQVFISDYNGEDHHFTKVGPGGLINLEKIYKTQAVMDHISLCHQHFHSRNRFSSTTTILDYLKTTTTDRQRIVAATAPEKNELDAEYEFEVDGYHPVQPLVHDHGVSFVCLSSPLTKIDQHVMQILHHGSTVVLWESPEGPTAPGSPRGILQYLRLDRSSTTLTWVRPSWSGLKTGYTNETDPFSTDFNLSFNPEETLAPGLLSKLALQAAGEQSTGSTLDDGFLDLLVVKEVHLGGRDYEKELELAAVSRRYGLNHEPGNECALTILYGYGLNDNRLLYLVCPPSVCRIWFSGLSWLVHGLVRQESLSDRRLFWLREQYMQLYHEDGYCCGPLAADAIRSFGGRDWSLAGMTASGQAGESPGVLRREVSMKIKKKQLLTNQAFKDRSLRSQFVEPATMCMESSYWRNPTHHRQSTPTTFLEHHPDVARHHSLGQLAYHSQSQPKFDRDRHGSTEQLWHGRHPRVGSILYDTQLDFVDFVLLFRSFSLLIRKDLRDLFDQLAISYRSLAVNATTSKVNGIKATGDKNVKKPQKMGLLTRNSNAELEGNVYSQKKIYDAIAAASIFTNCAGIDTSNSQVITLSTFMKFLETRQMETLSEEDVKSLIERHEPDSSLRSQHCLSFEGFARYLMDKSNYAFINEQEVPDESDMNRPMSTYYIASSHNTYLTGHQLKGESSVELYSQVLLTGCRCVELDCWDGDDGNPMIYHGHTFTTKIPFNAVVETIERNAFITSPYPVILSIENHCSLQQQNRMAHIFQRIFGDKLVSNFLFDTDYSDEPTLPSPEQLKYRILIKNKKLIMEVPLPLPSYSAMPTPITRPSSGMRHSVPGRTSSIISNTSSSSFNDDFSDDDYDDEDDEDNIDEKAMHTMLSTTDSPRSFGIGHVSSKTSSAKRGLPDDKLKKRSSQISKDLSDMVVYIQAIKFRGLNTISPSSSVKQRPKPGMSSSGSSIVTTISSSISNVSSTAGGPSMETEAILHEPEPKPIRPITHPCFQCSSINENTAKKLCRKQSLALVAHTQTQLMRTYPAGMRIDSSNFNPVIFWSFGIQMSALNYQTEDIAMQLNTAMFEMNGRCGFVSKPKVMWDKSHVMYRRFNPWDKTFDGLHSAQIVINIVSGQYVNQGNVTTSTYVEVEIIGIPVDCNKQKTKIMQKNALNPIWNDTFHFRVMFQGLAFVRFCIVDATSNHVLAQRILPLKCLRPGYRHLRLRSPQNRSLNMSTLFIYSRTEEESIENTDTSDSLDRSKKDGKAQSDVSADNTYIGISGTPLCVKRRMFFLMVYGVVAEEPYTILKVTQESSTQEVLALALQKANISADKINDYIIVEEVARGWEKKDHDLPSTQRILDLDERPLQAQSKWKGEGKFILKRMGDDPSSRAWLSSIRSVANREREARKSDGAPSNAWEENDTFLVCIYNVSPEIPYCILKVPLNACSQDVIAQALVKARRLEEPTNFVIVEELEWGGVSHNLQQRALADDENVYSAQSHWQTIGRFIMQERTHATPTSLRKSRVTTSLRLATLDRISRGLNAARSVATNSIKAPVQAALSDPTTSKWKSKSSEDKNKGFVRGKVSSEKEMLQPRSQCQREVHSEGETLSDDDSKDSDLLAAVSRLKKVSLRKFKEWKS</sequence>
<feature type="region of interest" description="Disordered" evidence="6">
    <location>
        <begin position="1078"/>
        <end position="1120"/>
    </location>
</feature>
<feature type="compositionally biased region" description="Acidic residues" evidence="6">
    <location>
        <begin position="1108"/>
        <end position="1120"/>
    </location>
</feature>
<feature type="domain" description="Ras-associating" evidence="10">
    <location>
        <begin position="1673"/>
        <end position="1757"/>
    </location>
</feature>
<feature type="domain" description="Ras-GEF" evidence="9">
    <location>
        <begin position="56"/>
        <end position="339"/>
    </location>
</feature>
<dbReference type="FunFam" id="2.60.40.150:FF:000183">
    <property type="entry name" value="Phosphoinositide phospholipase C"/>
    <property type="match status" value="1"/>
</dbReference>
<dbReference type="InterPro" id="IPR029071">
    <property type="entry name" value="Ubiquitin-like_domsf"/>
</dbReference>
<dbReference type="InterPro" id="IPR001711">
    <property type="entry name" value="PLipase_C_Pinositol-sp_Y"/>
</dbReference>
<dbReference type="InterPro" id="IPR015359">
    <property type="entry name" value="PLC_EF-hand-like"/>
</dbReference>
<keyword evidence="5" id="KW-0442">Lipid degradation</keyword>
<dbReference type="InterPro" id="IPR046973">
    <property type="entry name" value="PLC-epsilon1_cat"/>
</dbReference>
<evidence type="ECO:0000256" key="4">
    <source>
        <dbReference type="PROSITE-ProRule" id="PRU00168"/>
    </source>
</evidence>
<feature type="compositionally biased region" description="Basic and acidic residues" evidence="6">
    <location>
        <begin position="1828"/>
        <end position="1849"/>
    </location>
</feature>
<dbReference type="PROSITE" id="PS50004">
    <property type="entry name" value="C2"/>
    <property type="match status" value="1"/>
</dbReference>
<evidence type="ECO:0000259" key="9">
    <source>
        <dbReference type="PROSITE" id="PS50009"/>
    </source>
</evidence>
<dbReference type="Pfam" id="PF00387">
    <property type="entry name" value="PI-PLC-Y"/>
    <property type="match status" value="1"/>
</dbReference>
<dbReference type="PROSITE" id="PS50008">
    <property type="entry name" value="PIPLC_Y_DOMAIN"/>
    <property type="match status" value="1"/>
</dbReference>
<dbReference type="CDD" id="cd16203">
    <property type="entry name" value="EFh_PI-PLCepsilon"/>
    <property type="match status" value="1"/>
</dbReference>
<dbReference type="GO" id="GO:0048015">
    <property type="term" value="P:phosphatidylinositol-mediated signaling"/>
    <property type="evidence" value="ECO:0007669"/>
    <property type="project" value="TreeGrafter"/>
</dbReference>
<dbReference type="SUPFAM" id="SSF47473">
    <property type="entry name" value="EF-hand"/>
    <property type="match status" value="1"/>
</dbReference>
<dbReference type="EMBL" id="GEZM01003608">
    <property type="protein sequence ID" value="JAV96680.1"/>
    <property type="molecule type" value="Transcribed_RNA"/>
</dbReference>
<dbReference type="PROSITE" id="PS50009">
    <property type="entry name" value="RASGEF_CAT"/>
    <property type="match status" value="1"/>
</dbReference>
<feature type="compositionally biased region" description="Low complexity" evidence="6">
    <location>
        <begin position="1093"/>
        <end position="1107"/>
    </location>
</feature>
<dbReference type="InterPro" id="IPR000159">
    <property type="entry name" value="RA_dom"/>
</dbReference>
<name>A0A1Y1NIH4_PHOPY</name>
<dbReference type="Pfam" id="PF00168">
    <property type="entry name" value="C2"/>
    <property type="match status" value="1"/>
</dbReference>
<dbReference type="CDD" id="cd00275">
    <property type="entry name" value="C2_PLC_like"/>
    <property type="match status" value="1"/>
</dbReference>
<keyword evidence="4" id="KW-0344">Guanine-nucleotide releasing factor</keyword>
<evidence type="ECO:0000259" key="10">
    <source>
        <dbReference type="PROSITE" id="PS50200"/>
    </source>
</evidence>
<dbReference type="GO" id="GO:0005737">
    <property type="term" value="C:cytoplasm"/>
    <property type="evidence" value="ECO:0007669"/>
    <property type="project" value="UniProtKB-SubCell"/>
</dbReference>
<dbReference type="InterPro" id="IPR036964">
    <property type="entry name" value="RASGEF_cat_dom_sf"/>
</dbReference>
<dbReference type="Pfam" id="PF00388">
    <property type="entry name" value="PI-PLC-X"/>
    <property type="match status" value="1"/>
</dbReference>
<dbReference type="Gene3D" id="3.10.20.90">
    <property type="entry name" value="Phosphatidylinositol 3-kinase Catalytic Subunit, Chain A, domain 1"/>
    <property type="match status" value="2"/>
</dbReference>
<feature type="region of interest" description="Disordered" evidence="6">
    <location>
        <begin position="1134"/>
        <end position="1168"/>
    </location>
</feature>
<feature type="domain" description="Ras-associating" evidence="10">
    <location>
        <begin position="1532"/>
        <end position="1629"/>
    </location>
</feature>
<dbReference type="SUPFAM" id="SSF49562">
    <property type="entry name" value="C2 domain (Calcium/lipid-binding domain, CaLB)"/>
    <property type="match status" value="1"/>
</dbReference>
<evidence type="ECO:0000256" key="5">
    <source>
        <dbReference type="RuleBase" id="RU361133"/>
    </source>
</evidence>
<dbReference type="InterPro" id="IPR001895">
    <property type="entry name" value="RASGEF_cat_dom"/>
</dbReference>
<dbReference type="PANTHER" id="PTHR10336">
    <property type="entry name" value="PHOSPHOINOSITIDE-SPECIFIC PHOSPHOLIPASE C FAMILY PROTEIN"/>
    <property type="match status" value="1"/>
</dbReference>
<organism evidence="11">
    <name type="scientific">Photinus pyralis</name>
    <name type="common">Common eastern firefly</name>
    <name type="synonym">Lampyris pyralis</name>
    <dbReference type="NCBI Taxonomy" id="7054"/>
    <lineage>
        <taxon>Eukaryota</taxon>
        <taxon>Metazoa</taxon>
        <taxon>Ecdysozoa</taxon>
        <taxon>Arthropoda</taxon>
        <taxon>Hexapoda</taxon>
        <taxon>Insecta</taxon>
        <taxon>Pterygota</taxon>
        <taxon>Neoptera</taxon>
        <taxon>Endopterygota</taxon>
        <taxon>Coleoptera</taxon>
        <taxon>Polyphaga</taxon>
        <taxon>Elateriformia</taxon>
        <taxon>Elateroidea</taxon>
        <taxon>Lampyridae</taxon>
        <taxon>Lampyrinae</taxon>
        <taxon>Photinus</taxon>
    </lineage>
</organism>
<dbReference type="InterPro" id="IPR035892">
    <property type="entry name" value="C2_domain_sf"/>
</dbReference>
<dbReference type="InterPro" id="IPR011992">
    <property type="entry name" value="EF-hand-dom_pair"/>
</dbReference>
<dbReference type="InterPro" id="IPR000909">
    <property type="entry name" value="PLipase_C_PInositol-sp_X_dom"/>
</dbReference>
<dbReference type="InterPro" id="IPR000008">
    <property type="entry name" value="C2_dom"/>
</dbReference>
<dbReference type="GO" id="GO:0046488">
    <property type="term" value="P:phosphatidylinositol metabolic process"/>
    <property type="evidence" value="ECO:0007669"/>
    <property type="project" value="TreeGrafter"/>
</dbReference>
<dbReference type="SMART" id="SM00147">
    <property type="entry name" value="RasGEF"/>
    <property type="match status" value="1"/>
</dbReference>
<dbReference type="PRINTS" id="PR00390">
    <property type="entry name" value="PHPHLIPASEC"/>
</dbReference>
<dbReference type="Gene3D" id="2.60.40.150">
    <property type="entry name" value="C2 domain"/>
    <property type="match status" value="1"/>
</dbReference>
<keyword evidence="5" id="KW-0378">Hydrolase</keyword>
<protein>
    <recommendedName>
        <fullName evidence="5">Phosphoinositide phospholipase C</fullName>
        <ecNumber evidence="5">3.1.4.11</ecNumber>
    </recommendedName>
</protein>
<dbReference type="SMART" id="SM00149">
    <property type="entry name" value="PLCYc"/>
    <property type="match status" value="1"/>
</dbReference>
<feature type="region of interest" description="Disordered" evidence="6">
    <location>
        <begin position="1803"/>
        <end position="1858"/>
    </location>
</feature>
<dbReference type="GO" id="GO:0016042">
    <property type="term" value="P:lipid catabolic process"/>
    <property type="evidence" value="ECO:0007669"/>
    <property type="project" value="UniProtKB-KW"/>
</dbReference>
<proteinExistence type="predicted"/>
<dbReference type="InterPro" id="IPR046974">
    <property type="entry name" value="PLC_epsilon1_EF"/>
</dbReference>
<evidence type="ECO:0000259" key="8">
    <source>
        <dbReference type="PROSITE" id="PS50008"/>
    </source>
</evidence>
<keyword evidence="2" id="KW-0963">Cytoplasm</keyword>
<dbReference type="SUPFAM" id="SSF48366">
    <property type="entry name" value="Ras GEF"/>
    <property type="match status" value="1"/>
</dbReference>
<dbReference type="CDD" id="cd08596">
    <property type="entry name" value="PI-PLCc_epsilon"/>
    <property type="match status" value="1"/>
</dbReference>
<reference evidence="11" key="1">
    <citation type="journal article" date="2016" name="Sci. Rep.">
        <title>Molecular characterization of firefly nuptial gifts: a multi-omics approach sheds light on postcopulatory sexual selection.</title>
        <authorList>
            <person name="Al-Wathiqui N."/>
            <person name="Fallon T.R."/>
            <person name="South A."/>
            <person name="Weng J.K."/>
            <person name="Lewis S.M."/>
        </authorList>
    </citation>
    <scope>NUCLEOTIDE SEQUENCE</scope>
</reference>
<dbReference type="CDD" id="cd17114">
    <property type="entry name" value="RA_PLC-epsilon"/>
    <property type="match status" value="1"/>
</dbReference>
<dbReference type="Gene3D" id="1.10.238.10">
    <property type="entry name" value="EF-hand"/>
    <property type="match status" value="1"/>
</dbReference>
<dbReference type="FunFam" id="1.10.238.10:FF:000005">
    <property type="entry name" value="Phosphoinositide phospholipase C"/>
    <property type="match status" value="1"/>
</dbReference>
<dbReference type="InterPro" id="IPR023578">
    <property type="entry name" value="Ras_GEF_dom_sf"/>
</dbReference>
<dbReference type="Pfam" id="PF00617">
    <property type="entry name" value="RasGEF"/>
    <property type="match status" value="1"/>
</dbReference>
<evidence type="ECO:0000259" key="7">
    <source>
        <dbReference type="PROSITE" id="PS50004"/>
    </source>
</evidence>
<dbReference type="SUPFAM" id="SSF51695">
    <property type="entry name" value="PLC-like phosphodiesterases"/>
    <property type="match status" value="1"/>
</dbReference>
<dbReference type="GO" id="GO:0051209">
    <property type="term" value="P:release of sequestered calcium ion into cytosol"/>
    <property type="evidence" value="ECO:0007669"/>
    <property type="project" value="TreeGrafter"/>
</dbReference>
<evidence type="ECO:0000256" key="2">
    <source>
        <dbReference type="ARBA" id="ARBA00022490"/>
    </source>
</evidence>
<dbReference type="PROSITE" id="PS50200">
    <property type="entry name" value="RA"/>
    <property type="match status" value="2"/>
</dbReference>
<dbReference type="Gene3D" id="1.10.840.10">
    <property type="entry name" value="Ras guanine-nucleotide exchange factors catalytic domain"/>
    <property type="match status" value="1"/>
</dbReference>
<dbReference type="EC" id="3.1.4.11" evidence="5"/>
<dbReference type="PANTHER" id="PTHR10336:SF6">
    <property type="entry name" value="1-PHOSPHATIDYLINOSITOL 4,5-BISPHOSPHATE PHOSPHODIESTERASE EPSILON-1"/>
    <property type="match status" value="1"/>
</dbReference>
<dbReference type="SMART" id="SM00239">
    <property type="entry name" value="C2"/>
    <property type="match status" value="1"/>
</dbReference>
<dbReference type="InterPro" id="IPR001192">
    <property type="entry name" value="PI-PLC_fam"/>
</dbReference>
<evidence type="ECO:0000313" key="11">
    <source>
        <dbReference type="EMBL" id="JAV96680.1"/>
    </source>
</evidence>
<comment type="catalytic activity">
    <reaction evidence="5">
        <text>a 1,2-diacyl-sn-glycero-3-phospho-(1D-myo-inositol-4,5-bisphosphate) + H2O = 1D-myo-inositol 1,4,5-trisphosphate + a 1,2-diacyl-sn-glycerol + H(+)</text>
        <dbReference type="Rhea" id="RHEA:33179"/>
        <dbReference type="ChEBI" id="CHEBI:15377"/>
        <dbReference type="ChEBI" id="CHEBI:15378"/>
        <dbReference type="ChEBI" id="CHEBI:17815"/>
        <dbReference type="ChEBI" id="CHEBI:58456"/>
        <dbReference type="ChEBI" id="CHEBI:203600"/>
        <dbReference type="EC" id="3.1.4.11"/>
    </reaction>
</comment>
<feature type="domain" description="PI-PLC Y-box" evidence="8">
    <location>
        <begin position="1254"/>
        <end position="1344"/>
    </location>
</feature>
<keyword evidence="5" id="KW-0443">Lipid metabolism</keyword>
<evidence type="ECO:0000256" key="6">
    <source>
        <dbReference type="SAM" id="MobiDB-lite"/>
    </source>
</evidence>
<dbReference type="Pfam" id="PF00788">
    <property type="entry name" value="RA"/>
    <property type="match status" value="2"/>
</dbReference>
<dbReference type="FunFam" id="3.10.20.90:FF:000238">
    <property type="entry name" value="Phosphoinositide phospholipase C"/>
    <property type="match status" value="1"/>
</dbReference>
<dbReference type="InterPro" id="IPR017946">
    <property type="entry name" value="PLC-like_Pdiesterase_TIM-brl"/>
</dbReference>
<dbReference type="GO" id="GO:0004435">
    <property type="term" value="F:phosphatidylinositol-4,5-bisphosphate phospholipase C activity"/>
    <property type="evidence" value="ECO:0007669"/>
    <property type="project" value="UniProtKB-EC"/>
</dbReference>
<dbReference type="Gene3D" id="3.20.20.190">
    <property type="entry name" value="Phosphatidylinositol (PI) phosphodiesterase"/>
    <property type="match status" value="1"/>
</dbReference>
<dbReference type="GO" id="GO:0005085">
    <property type="term" value="F:guanyl-nucleotide exchange factor activity"/>
    <property type="evidence" value="ECO:0007669"/>
    <property type="project" value="UniProtKB-KW"/>
</dbReference>
<keyword evidence="3" id="KW-0807">Transducer</keyword>
<accession>A0A1Y1NIH4</accession>
<dbReference type="GO" id="GO:0007186">
    <property type="term" value="P:G protein-coupled receptor signaling pathway"/>
    <property type="evidence" value="ECO:0007669"/>
    <property type="project" value="TreeGrafter"/>
</dbReference>
<feature type="domain" description="C2" evidence="7">
    <location>
        <begin position="1349"/>
        <end position="1475"/>
    </location>
</feature>
<comment type="subcellular location">
    <subcellularLocation>
        <location evidence="1">Cytoplasm</location>
    </subcellularLocation>
</comment>
<dbReference type="GO" id="GO:0007265">
    <property type="term" value="P:Ras protein signal transduction"/>
    <property type="evidence" value="ECO:0007669"/>
    <property type="project" value="TreeGrafter"/>
</dbReference>
<dbReference type="Pfam" id="PF09279">
    <property type="entry name" value="EF-hand_like"/>
    <property type="match status" value="1"/>
</dbReference>
<dbReference type="SMART" id="SM00148">
    <property type="entry name" value="PLCXc"/>
    <property type="match status" value="1"/>
</dbReference>
<dbReference type="PROSITE" id="PS50007">
    <property type="entry name" value="PIPLC_X_DOMAIN"/>
    <property type="match status" value="1"/>
</dbReference>
<dbReference type="SUPFAM" id="SSF54236">
    <property type="entry name" value="Ubiquitin-like"/>
    <property type="match status" value="2"/>
</dbReference>
<evidence type="ECO:0000256" key="3">
    <source>
        <dbReference type="ARBA" id="ARBA00023224"/>
    </source>
</evidence>
<evidence type="ECO:0000256" key="1">
    <source>
        <dbReference type="ARBA" id="ARBA00004496"/>
    </source>
</evidence>
<dbReference type="SMART" id="SM00314">
    <property type="entry name" value="RA"/>
    <property type="match status" value="2"/>
</dbReference>